<comment type="caution">
    <text evidence="1">The sequence shown here is derived from an EMBL/GenBank/DDBJ whole genome shotgun (WGS) entry which is preliminary data.</text>
</comment>
<evidence type="ECO:0000313" key="2">
    <source>
        <dbReference type="Proteomes" id="UP001302602"/>
    </source>
</evidence>
<dbReference type="RefSeq" id="XP_062645537.1">
    <property type="nucleotide sequence ID" value="XM_062789208.1"/>
</dbReference>
<reference evidence="1" key="1">
    <citation type="journal article" date="2023" name="Mol. Phylogenet. Evol.">
        <title>Genome-scale phylogeny and comparative genomics of the fungal order Sordariales.</title>
        <authorList>
            <person name="Hensen N."/>
            <person name="Bonometti L."/>
            <person name="Westerberg I."/>
            <person name="Brannstrom I.O."/>
            <person name="Guillou S."/>
            <person name="Cros-Aarteil S."/>
            <person name="Calhoun S."/>
            <person name="Haridas S."/>
            <person name="Kuo A."/>
            <person name="Mondo S."/>
            <person name="Pangilinan J."/>
            <person name="Riley R."/>
            <person name="LaButti K."/>
            <person name="Andreopoulos B."/>
            <person name="Lipzen A."/>
            <person name="Chen C."/>
            <person name="Yan M."/>
            <person name="Daum C."/>
            <person name="Ng V."/>
            <person name="Clum A."/>
            <person name="Steindorff A."/>
            <person name="Ohm R.A."/>
            <person name="Martin F."/>
            <person name="Silar P."/>
            <person name="Natvig D.O."/>
            <person name="Lalanne C."/>
            <person name="Gautier V."/>
            <person name="Ament-Velasquez S.L."/>
            <person name="Kruys A."/>
            <person name="Hutchinson M.I."/>
            <person name="Powell A.J."/>
            <person name="Barry K."/>
            <person name="Miller A.N."/>
            <person name="Grigoriev I.V."/>
            <person name="Debuchy R."/>
            <person name="Gladieux P."/>
            <person name="Hiltunen Thoren M."/>
            <person name="Johannesson H."/>
        </authorList>
    </citation>
    <scope>NUCLEOTIDE SEQUENCE</scope>
    <source>
        <strain evidence="1">CBS 731.68</strain>
    </source>
</reference>
<dbReference type="AlphaFoldDB" id="A0AAN6TX89"/>
<proteinExistence type="predicted"/>
<organism evidence="1 2">
    <name type="scientific">Parathielavia appendiculata</name>
    <dbReference type="NCBI Taxonomy" id="2587402"/>
    <lineage>
        <taxon>Eukaryota</taxon>
        <taxon>Fungi</taxon>
        <taxon>Dikarya</taxon>
        <taxon>Ascomycota</taxon>
        <taxon>Pezizomycotina</taxon>
        <taxon>Sordariomycetes</taxon>
        <taxon>Sordariomycetidae</taxon>
        <taxon>Sordariales</taxon>
        <taxon>Chaetomiaceae</taxon>
        <taxon>Parathielavia</taxon>
    </lineage>
</organism>
<gene>
    <name evidence="1" type="ORF">N657DRAFT_576755</name>
</gene>
<protein>
    <recommendedName>
        <fullName evidence="3">RADC family protein</fullName>
    </recommendedName>
</protein>
<reference evidence="1" key="2">
    <citation type="submission" date="2023-05" db="EMBL/GenBank/DDBJ databases">
        <authorList>
            <consortium name="Lawrence Berkeley National Laboratory"/>
            <person name="Steindorff A."/>
            <person name="Hensen N."/>
            <person name="Bonometti L."/>
            <person name="Westerberg I."/>
            <person name="Brannstrom I.O."/>
            <person name="Guillou S."/>
            <person name="Cros-Aarteil S."/>
            <person name="Calhoun S."/>
            <person name="Haridas S."/>
            <person name="Kuo A."/>
            <person name="Mondo S."/>
            <person name="Pangilinan J."/>
            <person name="Riley R."/>
            <person name="Labutti K."/>
            <person name="Andreopoulos B."/>
            <person name="Lipzen A."/>
            <person name="Chen C."/>
            <person name="Yanf M."/>
            <person name="Daum C."/>
            <person name="Ng V."/>
            <person name="Clum A."/>
            <person name="Ohm R."/>
            <person name="Martin F."/>
            <person name="Silar P."/>
            <person name="Natvig D."/>
            <person name="Lalanne C."/>
            <person name="Gautier V."/>
            <person name="Ament-Velasquez S.L."/>
            <person name="Kruys A."/>
            <person name="Hutchinson M.I."/>
            <person name="Powell A.J."/>
            <person name="Barry K."/>
            <person name="Miller A.N."/>
            <person name="Grigoriev I.V."/>
            <person name="Debuchy R."/>
            <person name="Gladieux P."/>
            <person name="Thoren M.H."/>
            <person name="Johannesson H."/>
        </authorList>
    </citation>
    <scope>NUCLEOTIDE SEQUENCE</scope>
    <source>
        <strain evidence="1">CBS 731.68</strain>
    </source>
</reference>
<evidence type="ECO:0000313" key="1">
    <source>
        <dbReference type="EMBL" id="KAK4121766.1"/>
    </source>
</evidence>
<dbReference type="EMBL" id="MU853232">
    <property type="protein sequence ID" value="KAK4121766.1"/>
    <property type="molecule type" value="Genomic_DNA"/>
</dbReference>
<accession>A0AAN6TX89</accession>
<sequence length="313" mass="34341">MDPSHIQYIGSGPYCYANSLAMMLGKAAPSPAVIEFATSSSFGMQLIGGELPFFDPYGWDPTKGIDAALEAAGWTSTLVVGRDADDALSHLRQALENGPVFVGPVDMGHLRCHPDHRSLDGADHYLVVLRIFGDWVELHDPHGYPYATLPLRNFMDAWRAAGIAYGEPYMMRTGFRQVEEYSEEDVIQRSLDSARRWLAMHGEHEHGLPPGSVANRMAAETLALRILNSNLDPGLRDHLVHFAVRVGARRLADASTCLTRIGYHEVASIMARQARLVGSLQCSLVEGDIPTAVEALRTLAGTYEQLSVALEEE</sequence>
<evidence type="ECO:0008006" key="3">
    <source>
        <dbReference type="Google" id="ProtNLM"/>
    </source>
</evidence>
<keyword evidence="2" id="KW-1185">Reference proteome</keyword>
<dbReference type="Proteomes" id="UP001302602">
    <property type="component" value="Unassembled WGS sequence"/>
</dbReference>
<dbReference type="GeneID" id="87825978"/>
<name>A0AAN6TX89_9PEZI</name>